<keyword evidence="1" id="KW-0479">Metal-binding</keyword>
<dbReference type="Proteomes" id="UP001558613">
    <property type="component" value="Unassembled WGS sequence"/>
</dbReference>
<proteinExistence type="predicted"/>
<gene>
    <name evidence="3" type="ORF">QQF64_034598</name>
</gene>
<evidence type="ECO:0000259" key="2">
    <source>
        <dbReference type="PROSITE" id="PS50158"/>
    </source>
</evidence>
<evidence type="ECO:0000313" key="4">
    <source>
        <dbReference type="Proteomes" id="UP001558613"/>
    </source>
</evidence>
<dbReference type="PANTHER" id="PTHR46888">
    <property type="entry name" value="ZINC KNUCKLE DOMAINCONTAINING PROTEIN-RELATED"/>
    <property type="match status" value="1"/>
</dbReference>
<feature type="domain" description="CCHC-type" evidence="2">
    <location>
        <begin position="64"/>
        <end position="77"/>
    </location>
</feature>
<protein>
    <recommendedName>
        <fullName evidence="2">CCHC-type domain-containing protein</fullName>
    </recommendedName>
</protein>
<keyword evidence="1" id="KW-0862">Zinc</keyword>
<dbReference type="PANTHER" id="PTHR46888:SF13">
    <property type="entry name" value="RIBONUCLEASE H"/>
    <property type="match status" value="1"/>
</dbReference>
<comment type="caution">
    <text evidence="3">The sequence shown here is derived from an EMBL/GenBank/DDBJ whole genome shotgun (WGS) entry which is preliminary data.</text>
</comment>
<name>A0ABR3L118_9TELE</name>
<dbReference type="EMBL" id="JAYMGO010000227">
    <property type="protein sequence ID" value="KAL1246553.1"/>
    <property type="molecule type" value="Genomic_DNA"/>
</dbReference>
<reference evidence="3 4" key="1">
    <citation type="submission" date="2023-09" db="EMBL/GenBank/DDBJ databases">
        <authorList>
            <person name="Wang M."/>
        </authorList>
    </citation>
    <scope>NUCLEOTIDE SEQUENCE [LARGE SCALE GENOMIC DNA]</scope>
    <source>
        <strain evidence="3">GT-2023</strain>
        <tissue evidence="3">Liver</tissue>
    </source>
</reference>
<dbReference type="Gene3D" id="4.10.60.10">
    <property type="entry name" value="Zinc finger, CCHC-type"/>
    <property type="match status" value="1"/>
</dbReference>
<keyword evidence="1" id="KW-0863">Zinc-finger</keyword>
<accession>A0ABR3L118</accession>
<dbReference type="InterPro" id="IPR001878">
    <property type="entry name" value="Znf_CCHC"/>
</dbReference>
<sequence>MVLYLNEQKVTTLSQAAVLADEFVLTHKNVFQPTGAGRGLVQRSSAFVLMPKQNGKKPKETRECFYCHKKGHVIADCLSLKNKSHSPKKEVAFVSPCLQSEHKDVQPDPTYLPFLFKGFVSLTGRREDQVEVQVLRDTGAAQSFVCADVLPFSDQSSIGVNSLVQSFSMEIMKVPVHRIHFQSDLVTAFVEVGVRPILPVKGVSFILGNDLAGGKVVPSLEVVDTPLTDLMTDELFQKYPSAFPACAVTRAQAKKGENISLSDSFLCADGTFEEVAETKSGGTDEGRELVVSR</sequence>
<organism evidence="3 4">
    <name type="scientific">Cirrhinus molitorella</name>
    <name type="common">mud carp</name>
    <dbReference type="NCBI Taxonomy" id="172907"/>
    <lineage>
        <taxon>Eukaryota</taxon>
        <taxon>Metazoa</taxon>
        <taxon>Chordata</taxon>
        <taxon>Craniata</taxon>
        <taxon>Vertebrata</taxon>
        <taxon>Euteleostomi</taxon>
        <taxon>Actinopterygii</taxon>
        <taxon>Neopterygii</taxon>
        <taxon>Teleostei</taxon>
        <taxon>Ostariophysi</taxon>
        <taxon>Cypriniformes</taxon>
        <taxon>Cyprinidae</taxon>
        <taxon>Labeoninae</taxon>
        <taxon>Labeonini</taxon>
        <taxon>Cirrhinus</taxon>
    </lineage>
</organism>
<dbReference type="PROSITE" id="PS50158">
    <property type="entry name" value="ZF_CCHC"/>
    <property type="match status" value="1"/>
</dbReference>
<dbReference type="SUPFAM" id="SSF57756">
    <property type="entry name" value="Retrovirus zinc finger-like domains"/>
    <property type="match status" value="1"/>
</dbReference>
<evidence type="ECO:0000313" key="3">
    <source>
        <dbReference type="EMBL" id="KAL1246553.1"/>
    </source>
</evidence>
<dbReference type="InterPro" id="IPR036875">
    <property type="entry name" value="Znf_CCHC_sf"/>
</dbReference>
<keyword evidence="4" id="KW-1185">Reference proteome</keyword>
<evidence type="ECO:0000256" key="1">
    <source>
        <dbReference type="PROSITE-ProRule" id="PRU00047"/>
    </source>
</evidence>